<dbReference type="RefSeq" id="WP_047783403.1">
    <property type="nucleotide sequence ID" value="NZ_JZWI01000005.1"/>
</dbReference>
<proteinExistence type="predicted"/>
<dbReference type="Pfam" id="PF07729">
    <property type="entry name" value="FCD"/>
    <property type="match status" value="1"/>
</dbReference>
<gene>
    <name evidence="5" type="primary">lutR1</name>
    <name evidence="5" type="ORF">VPARA_08210</name>
</gene>
<organism evidence="5 6">
    <name type="scientific">Variovorax paradoxus</name>
    <dbReference type="NCBI Taxonomy" id="34073"/>
    <lineage>
        <taxon>Bacteria</taxon>
        <taxon>Pseudomonadati</taxon>
        <taxon>Pseudomonadota</taxon>
        <taxon>Betaproteobacteria</taxon>
        <taxon>Burkholderiales</taxon>
        <taxon>Comamonadaceae</taxon>
        <taxon>Variovorax</taxon>
    </lineage>
</organism>
<name>A0A0H2MM03_VARPD</name>
<dbReference type="PANTHER" id="PTHR43537">
    <property type="entry name" value="TRANSCRIPTIONAL REGULATOR, GNTR FAMILY"/>
    <property type="match status" value="1"/>
</dbReference>
<dbReference type="InterPro" id="IPR036390">
    <property type="entry name" value="WH_DNA-bd_sf"/>
</dbReference>
<dbReference type="PROSITE" id="PS50949">
    <property type="entry name" value="HTH_GNTR"/>
    <property type="match status" value="1"/>
</dbReference>
<dbReference type="PATRIC" id="fig|34073.19.peg.833"/>
<dbReference type="SUPFAM" id="SSF46785">
    <property type="entry name" value="Winged helix' DNA-binding domain"/>
    <property type="match status" value="1"/>
</dbReference>
<dbReference type="SMART" id="SM00895">
    <property type="entry name" value="FCD"/>
    <property type="match status" value="1"/>
</dbReference>
<reference evidence="5 6" key="1">
    <citation type="submission" date="2015-03" db="EMBL/GenBank/DDBJ databases">
        <title>Genome sequence of Variovorax paradoxus TBEA6.</title>
        <authorList>
            <person name="Poehlein A."/>
            <person name="Schuldes J."/>
            <person name="Wuebbeler J.H."/>
            <person name="Hiessl S."/>
            <person name="Steinbuechel A."/>
            <person name="Daniel R."/>
        </authorList>
    </citation>
    <scope>NUCLEOTIDE SEQUENCE [LARGE SCALE GENOMIC DNA]</scope>
    <source>
        <strain evidence="5 6">TBEA6</strain>
    </source>
</reference>
<protein>
    <submittedName>
        <fullName evidence="5">HTH-type transcriptional regulator LutR</fullName>
    </submittedName>
</protein>
<evidence type="ECO:0000313" key="5">
    <source>
        <dbReference type="EMBL" id="KLN57810.1"/>
    </source>
</evidence>
<dbReference type="InterPro" id="IPR000524">
    <property type="entry name" value="Tscrpt_reg_HTH_GntR"/>
</dbReference>
<dbReference type="EMBL" id="JZWI01000005">
    <property type="protein sequence ID" value="KLN57810.1"/>
    <property type="molecule type" value="Genomic_DNA"/>
</dbReference>
<dbReference type="PANTHER" id="PTHR43537:SF5">
    <property type="entry name" value="UXU OPERON TRANSCRIPTIONAL REGULATOR"/>
    <property type="match status" value="1"/>
</dbReference>
<evidence type="ECO:0000313" key="6">
    <source>
        <dbReference type="Proteomes" id="UP000035170"/>
    </source>
</evidence>
<dbReference type="Gene3D" id="1.10.10.10">
    <property type="entry name" value="Winged helix-like DNA-binding domain superfamily/Winged helix DNA-binding domain"/>
    <property type="match status" value="1"/>
</dbReference>
<dbReference type="InterPro" id="IPR036388">
    <property type="entry name" value="WH-like_DNA-bd_sf"/>
</dbReference>
<dbReference type="SUPFAM" id="SSF48008">
    <property type="entry name" value="GntR ligand-binding domain-like"/>
    <property type="match status" value="1"/>
</dbReference>
<sequence length="245" mass="27174">MALKLILSSSAAMSKIGQPPVEKPYQRLAANIHELVKQGEFLVGQRLPSERALAERFDVSRTSVREAIIALELQGVVEVRGGSGIYICQPQDAPTRLPMAQETGAGPFELLRARCLIESEIASLAATTRKDADLDKMFAALATMREQMHDKQANEAADRMYHLHIAESTGNSVLLQTVTNLWDQAKGPIWTQIEQHFHSPALRLQSQDDHQRIFAAIVSGDAEAARLAMRAHLERVIGEFAQSWR</sequence>
<dbReference type="PRINTS" id="PR00035">
    <property type="entry name" value="HTHGNTR"/>
</dbReference>
<keyword evidence="3" id="KW-0804">Transcription</keyword>
<keyword evidence="1" id="KW-0805">Transcription regulation</keyword>
<comment type="caution">
    <text evidence="5">The sequence shown here is derived from an EMBL/GenBank/DDBJ whole genome shotgun (WGS) entry which is preliminary data.</text>
</comment>
<dbReference type="Pfam" id="PF00392">
    <property type="entry name" value="GntR"/>
    <property type="match status" value="1"/>
</dbReference>
<dbReference type="Proteomes" id="UP000035170">
    <property type="component" value="Unassembled WGS sequence"/>
</dbReference>
<accession>A0A0H2MM03</accession>
<keyword evidence="6" id="KW-1185">Reference proteome</keyword>
<keyword evidence="2" id="KW-0238">DNA-binding</keyword>
<dbReference type="GO" id="GO:0003677">
    <property type="term" value="F:DNA binding"/>
    <property type="evidence" value="ECO:0007669"/>
    <property type="project" value="UniProtKB-KW"/>
</dbReference>
<dbReference type="InterPro" id="IPR011711">
    <property type="entry name" value="GntR_C"/>
</dbReference>
<dbReference type="CDD" id="cd07377">
    <property type="entry name" value="WHTH_GntR"/>
    <property type="match status" value="1"/>
</dbReference>
<dbReference type="GO" id="GO:0003700">
    <property type="term" value="F:DNA-binding transcription factor activity"/>
    <property type="evidence" value="ECO:0007669"/>
    <property type="project" value="InterPro"/>
</dbReference>
<feature type="domain" description="HTH gntR-type" evidence="4">
    <location>
        <begin position="22"/>
        <end position="90"/>
    </location>
</feature>
<dbReference type="InterPro" id="IPR008920">
    <property type="entry name" value="TF_FadR/GntR_C"/>
</dbReference>
<evidence type="ECO:0000259" key="4">
    <source>
        <dbReference type="PROSITE" id="PS50949"/>
    </source>
</evidence>
<evidence type="ECO:0000256" key="1">
    <source>
        <dbReference type="ARBA" id="ARBA00023015"/>
    </source>
</evidence>
<evidence type="ECO:0000256" key="3">
    <source>
        <dbReference type="ARBA" id="ARBA00023163"/>
    </source>
</evidence>
<dbReference type="AlphaFoldDB" id="A0A0H2MM03"/>
<dbReference type="SMART" id="SM00345">
    <property type="entry name" value="HTH_GNTR"/>
    <property type="match status" value="1"/>
</dbReference>
<dbReference type="Gene3D" id="1.20.120.530">
    <property type="entry name" value="GntR ligand-binding domain-like"/>
    <property type="match status" value="1"/>
</dbReference>
<evidence type="ECO:0000256" key="2">
    <source>
        <dbReference type="ARBA" id="ARBA00023125"/>
    </source>
</evidence>